<dbReference type="RefSeq" id="WP_174207959.1">
    <property type="nucleotide sequence ID" value="NZ_JABUMX010000002.1"/>
</dbReference>
<organism evidence="1 2">
    <name type="scientific">Phyllobacterium pellucidum</name>
    <dbReference type="NCBI Taxonomy" id="2740464"/>
    <lineage>
        <taxon>Bacteria</taxon>
        <taxon>Pseudomonadati</taxon>
        <taxon>Pseudomonadota</taxon>
        <taxon>Alphaproteobacteria</taxon>
        <taxon>Hyphomicrobiales</taxon>
        <taxon>Phyllobacteriaceae</taxon>
        <taxon>Phyllobacterium</taxon>
    </lineage>
</organism>
<comment type="caution">
    <text evidence="1">The sequence shown here is derived from an EMBL/GenBank/DDBJ whole genome shotgun (WGS) entry which is preliminary data.</text>
</comment>
<sequence length="79" mass="8866">MDPVRLIVVMAFDRSDEGELVPAFEAMQFDSEDRAMRSARELARKHDGVLAWARDAQPDVGEYGPPTVLFQSGQVPEME</sequence>
<protein>
    <submittedName>
        <fullName evidence="1">Uncharacterized protein</fullName>
    </submittedName>
</protein>
<accession>A0A849VQM6</accession>
<evidence type="ECO:0000313" key="2">
    <source>
        <dbReference type="Proteomes" id="UP000550508"/>
    </source>
</evidence>
<dbReference type="AlphaFoldDB" id="A0A849VQM6"/>
<dbReference type="EMBL" id="JABUMX010000002">
    <property type="protein sequence ID" value="NTS31304.1"/>
    <property type="molecule type" value="Genomic_DNA"/>
</dbReference>
<proteinExistence type="predicted"/>
<gene>
    <name evidence="1" type="ORF">HQ945_08550</name>
</gene>
<keyword evidence="2" id="KW-1185">Reference proteome</keyword>
<reference evidence="1 2" key="1">
    <citation type="submission" date="2020-05" db="EMBL/GenBank/DDBJ databases">
        <authorList>
            <person name="Kim M.K."/>
        </authorList>
    </citation>
    <scope>NUCLEOTIDE SEQUENCE [LARGE SCALE GENOMIC DNA]</scope>
    <source>
        <strain evidence="1 2">BT25</strain>
    </source>
</reference>
<name>A0A849VQM6_9HYPH</name>
<dbReference type="Proteomes" id="UP000550508">
    <property type="component" value="Unassembled WGS sequence"/>
</dbReference>
<evidence type="ECO:0000313" key="1">
    <source>
        <dbReference type="EMBL" id="NTS31304.1"/>
    </source>
</evidence>